<dbReference type="PANTHER" id="PTHR47148">
    <property type="entry name" value="CYTOCHROME C OXIDASE ASSEMBLY FACTOR 1 HOMOLOG"/>
    <property type="match status" value="1"/>
</dbReference>
<dbReference type="AlphaFoldDB" id="A0ABD0TLD5"/>
<reference evidence="2 3" key="1">
    <citation type="submission" date="2024-06" db="EMBL/GenBank/DDBJ databases">
        <title>A chromosome-level genome assembly of beet webworm, Loxostege sticticalis.</title>
        <authorList>
            <person name="Zhang Y."/>
        </authorList>
    </citation>
    <scope>NUCLEOTIDE SEQUENCE [LARGE SCALE GENOMIC DNA]</scope>
    <source>
        <strain evidence="2">AQ028</strain>
        <tissue evidence="2">Male pupae</tissue>
    </source>
</reference>
<evidence type="ECO:0000313" key="2">
    <source>
        <dbReference type="EMBL" id="KAL0850169.1"/>
    </source>
</evidence>
<dbReference type="Proteomes" id="UP001549921">
    <property type="component" value="Unassembled WGS sequence"/>
</dbReference>
<dbReference type="InterPro" id="IPR014807">
    <property type="entry name" value="Coa1"/>
</dbReference>
<dbReference type="Pfam" id="PF08695">
    <property type="entry name" value="Coa1"/>
    <property type="match status" value="1"/>
</dbReference>
<dbReference type="EMBL" id="JBEDNZ010000003">
    <property type="protein sequence ID" value="KAL0850169.1"/>
    <property type="molecule type" value="Genomic_DNA"/>
</dbReference>
<organism evidence="2 3">
    <name type="scientific">Loxostege sticticalis</name>
    <name type="common">Beet webworm moth</name>
    <dbReference type="NCBI Taxonomy" id="481309"/>
    <lineage>
        <taxon>Eukaryota</taxon>
        <taxon>Metazoa</taxon>
        <taxon>Ecdysozoa</taxon>
        <taxon>Arthropoda</taxon>
        <taxon>Hexapoda</taxon>
        <taxon>Insecta</taxon>
        <taxon>Pterygota</taxon>
        <taxon>Neoptera</taxon>
        <taxon>Endopterygota</taxon>
        <taxon>Lepidoptera</taxon>
        <taxon>Glossata</taxon>
        <taxon>Ditrysia</taxon>
        <taxon>Pyraloidea</taxon>
        <taxon>Crambidae</taxon>
        <taxon>Pyraustinae</taxon>
        <taxon>Loxostege</taxon>
    </lineage>
</organism>
<accession>A0ABD0TLD5</accession>
<evidence type="ECO:0000313" key="3">
    <source>
        <dbReference type="Proteomes" id="UP001549921"/>
    </source>
</evidence>
<protein>
    <submittedName>
        <fullName evidence="2">Uncharacterized protein</fullName>
    </submittedName>
</protein>
<feature type="signal peptide" evidence="1">
    <location>
        <begin position="1"/>
        <end position="32"/>
    </location>
</feature>
<feature type="chain" id="PRO_5044746841" evidence="1">
    <location>
        <begin position="33"/>
        <end position="135"/>
    </location>
</feature>
<name>A0ABD0TLD5_LOXSC</name>
<proteinExistence type="predicted"/>
<keyword evidence="1" id="KW-0732">Signal</keyword>
<comment type="caution">
    <text evidence="2">The sequence shown here is derived from an EMBL/GenBank/DDBJ whole genome shotgun (WGS) entry which is preliminary data.</text>
</comment>
<dbReference type="PANTHER" id="PTHR47148:SF1">
    <property type="entry name" value="CYTOCHROME C OXIDASE ASSEMBLY FACTOR 1 HOMOLOG"/>
    <property type="match status" value="1"/>
</dbReference>
<sequence>MSNNRKGCRSLFTRMKLLALLLQDFQRTPVWSCILPRVVRGYSYYKDALKKLRTHPGAVHYLGEPIKDKRFKLSDAENNFSDGKTARFQIPVSGPKDRGTYYFWAERNDSEWIITKAELDIKSKPDARLLIVKPK</sequence>
<evidence type="ECO:0000256" key="1">
    <source>
        <dbReference type="SAM" id="SignalP"/>
    </source>
</evidence>
<gene>
    <name evidence="2" type="ORF">ABMA28_012043</name>
</gene>